<dbReference type="Pfam" id="PF04500">
    <property type="entry name" value="FLYWCH"/>
    <property type="match status" value="1"/>
</dbReference>
<gene>
    <name evidence="6" type="ORF">ONE63_001028</name>
</gene>
<dbReference type="InterPro" id="IPR018289">
    <property type="entry name" value="MULE_transposase_dom"/>
</dbReference>
<dbReference type="Pfam" id="PF10551">
    <property type="entry name" value="MULE"/>
    <property type="match status" value="1"/>
</dbReference>
<evidence type="ECO:0008006" key="8">
    <source>
        <dbReference type="Google" id="ProtNLM"/>
    </source>
</evidence>
<keyword evidence="3" id="KW-0862">Zinc</keyword>
<dbReference type="Proteomes" id="UP001075354">
    <property type="component" value="Chromosome 10"/>
</dbReference>
<evidence type="ECO:0000256" key="3">
    <source>
        <dbReference type="ARBA" id="ARBA00022833"/>
    </source>
</evidence>
<feature type="domain" description="MULE transposase" evidence="5">
    <location>
        <begin position="176"/>
        <end position="269"/>
    </location>
</feature>
<name>A0AAV7XEV3_9NEOP</name>
<comment type="caution">
    <text evidence="6">The sequence shown here is derived from an EMBL/GenBank/DDBJ whole genome shotgun (WGS) entry which is preliminary data.</text>
</comment>
<keyword evidence="1" id="KW-0479">Metal-binding</keyword>
<keyword evidence="7" id="KW-1185">Reference proteome</keyword>
<evidence type="ECO:0000259" key="4">
    <source>
        <dbReference type="Pfam" id="PF04500"/>
    </source>
</evidence>
<dbReference type="InterPro" id="IPR007588">
    <property type="entry name" value="Znf_FLYWCH"/>
</dbReference>
<dbReference type="GO" id="GO:0008270">
    <property type="term" value="F:zinc ion binding"/>
    <property type="evidence" value="ECO:0007669"/>
    <property type="project" value="UniProtKB-KW"/>
</dbReference>
<evidence type="ECO:0000259" key="5">
    <source>
        <dbReference type="Pfam" id="PF10551"/>
    </source>
</evidence>
<proteinExistence type="predicted"/>
<dbReference type="AlphaFoldDB" id="A0AAV7XEV3"/>
<evidence type="ECO:0000256" key="1">
    <source>
        <dbReference type="ARBA" id="ARBA00022723"/>
    </source>
</evidence>
<dbReference type="EMBL" id="JAPTSV010000010">
    <property type="protein sequence ID" value="KAJ1523135.1"/>
    <property type="molecule type" value="Genomic_DNA"/>
</dbReference>
<keyword evidence="2" id="KW-0863">Zinc-finger</keyword>
<evidence type="ECO:0000256" key="2">
    <source>
        <dbReference type="ARBA" id="ARBA00022771"/>
    </source>
</evidence>
<accession>A0AAV7XEV3</accession>
<evidence type="ECO:0000313" key="7">
    <source>
        <dbReference type="Proteomes" id="UP001075354"/>
    </source>
</evidence>
<feature type="domain" description="FLYWCH-type" evidence="4">
    <location>
        <begin position="5"/>
        <end position="49"/>
    </location>
</feature>
<protein>
    <recommendedName>
        <fullName evidence="8">MULE transposase domain-containing protein</fullName>
    </recommendedName>
</protein>
<organism evidence="6 7">
    <name type="scientific">Megalurothrips usitatus</name>
    <name type="common">bean blossom thrips</name>
    <dbReference type="NCBI Taxonomy" id="439358"/>
    <lineage>
        <taxon>Eukaryota</taxon>
        <taxon>Metazoa</taxon>
        <taxon>Ecdysozoa</taxon>
        <taxon>Arthropoda</taxon>
        <taxon>Hexapoda</taxon>
        <taxon>Insecta</taxon>
        <taxon>Pterygota</taxon>
        <taxon>Neoptera</taxon>
        <taxon>Paraneoptera</taxon>
        <taxon>Thysanoptera</taxon>
        <taxon>Terebrantia</taxon>
        <taxon>Thripoidea</taxon>
        <taxon>Thripidae</taxon>
        <taxon>Megalurothrips</taxon>
    </lineage>
</organism>
<evidence type="ECO:0000313" key="6">
    <source>
        <dbReference type="EMBL" id="KAJ1523135.1"/>
    </source>
</evidence>
<sequence>MGDGGHAYHYNTETASSIYFKCVLYGQGCRGRAILRLGGNFRHTGEHNHPPDPDFVGERHFRENLLQRISTATLILRESWTTCAVIEGKYSRRVRARMNRRRLSAAMARVRGQRYPPIPGTLRDLTRVLLDNPRLSTTVDGTGNLYAGSVDASDGSHHVAFFSRRMLAFMANVKVLQGDGTFKARPALPFPCQVFVVVTTWRHKVVPLGWVLMERRTLSAYRTVLQLLKTICPQLNPREILSDWEYPQQRAWEEAFPNARIQGCLWHLCRAFLKKANTLRILRFKTVLPGLLGMLRKACAICLLPPPFHEDAITILRNEARGDDVLLAYLLIPFVEYLTTRWVHHPRRHDWMSMYNSMLRTNNACETHNKMLRREVGAYRPNIYAFIEGLSRLEHNANLDVYNYMIGGGNGRRWKSVFQDVHLKNLGQDLEMDIFHDPEEGIRSFLTQAADKVYGAFMGQLANVGNQDA</sequence>
<dbReference type="Gene3D" id="2.20.25.240">
    <property type="match status" value="1"/>
</dbReference>
<reference evidence="6" key="1">
    <citation type="submission" date="2022-12" db="EMBL/GenBank/DDBJ databases">
        <title>Chromosome-level genome assembly of the bean flower thrips Megalurothrips usitatus.</title>
        <authorList>
            <person name="Ma L."/>
            <person name="Liu Q."/>
            <person name="Li H."/>
            <person name="Cai W."/>
        </authorList>
    </citation>
    <scope>NUCLEOTIDE SEQUENCE</scope>
    <source>
        <strain evidence="6">Cailab_2022a</strain>
    </source>
</reference>